<dbReference type="EC" id="2.7.13.3" evidence="3"/>
<dbReference type="InterPro" id="IPR025201">
    <property type="entry name" value="KdpD_TM"/>
</dbReference>
<dbReference type="EMBL" id="CP030840">
    <property type="protein sequence ID" value="AXC11237.1"/>
    <property type="molecule type" value="Genomic_DNA"/>
</dbReference>
<dbReference type="InterPro" id="IPR004358">
    <property type="entry name" value="Sig_transdc_His_kin-like_C"/>
</dbReference>
<keyword evidence="15" id="KW-0407">Ion channel</keyword>
<evidence type="ECO:0000313" key="16">
    <source>
        <dbReference type="Proteomes" id="UP000253606"/>
    </source>
</evidence>
<dbReference type="AlphaFoldDB" id="A0A2Z5FXP3"/>
<evidence type="ECO:0000256" key="12">
    <source>
        <dbReference type="ARBA" id="ARBA00023136"/>
    </source>
</evidence>
<keyword evidence="8 15" id="KW-0418">Kinase</keyword>
<evidence type="ECO:0000256" key="13">
    <source>
        <dbReference type="SAM" id="Phobius"/>
    </source>
</evidence>
<dbReference type="Pfam" id="PF00512">
    <property type="entry name" value="HisKA"/>
    <property type="match status" value="1"/>
</dbReference>
<evidence type="ECO:0000256" key="7">
    <source>
        <dbReference type="ARBA" id="ARBA00022741"/>
    </source>
</evidence>
<keyword evidence="4" id="KW-0597">Phosphoprotein</keyword>
<keyword evidence="16" id="KW-1185">Reference proteome</keyword>
<evidence type="ECO:0000259" key="14">
    <source>
        <dbReference type="PROSITE" id="PS50109"/>
    </source>
</evidence>
<feature type="transmembrane region" description="Helical" evidence="13">
    <location>
        <begin position="12"/>
        <end position="34"/>
    </location>
</feature>
<dbReference type="PANTHER" id="PTHR45569:SF1">
    <property type="entry name" value="SENSOR PROTEIN KDPD"/>
    <property type="match status" value="1"/>
</dbReference>
<keyword evidence="9" id="KW-0067">ATP-binding</keyword>
<evidence type="ECO:0000256" key="8">
    <source>
        <dbReference type="ARBA" id="ARBA00022777"/>
    </source>
</evidence>
<evidence type="ECO:0000256" key="10">
    <source>
        <dbReference type="ARBA" id="ARBA00022989"/>
    </source>
</evidence>
<keyword evidence="5" id="KW-0808">Transferase</keyword>
<dbReference type="GO" id="GO:0005524">
    <property type="term" value="F:ATP binding"/>
    <property type="evidence" value="ECO:0007669"/>
    <property type="project" value="UniProtKB-KW"/>
</dbReference>
<organism evidence="15 16">
    <name type="scientific">Acidisarcina polymorpha</name>
    <dbReference type="NCBI Taxonomy" id="2211140"/>
    <lineage>
        <taxon>Bacteria</taxon>
        <taxon>Pseudomonadati</taxon>
        <taxon>Acidobacteriota</taxon>
        <taxon>Terriglobia</taxon>
        <taxon>Terriglobales</taxon>
        <taxon>Acidobacteriaceae</taxon>
        <taxon>Acidisarcina</taxon>
    </lineage>
</organism>
<dbReference type="Gene3D" id="1.20.120.620">
    <property type="entry name" value="Backbone structure of the membrane domain of e. Coli histidine kinase receptor kdpd"/>
    <property type="match status" value="1"/>
</dbReference>
<gene>
    <name evidence="15" type="ORF">ACPOL_1899</name>
</gene>
<dbReference type="GO" id="GO:0034220">
    <property type="term" value="P:monoatomic ion transmembrane transport"/>
    <property type="evidence" value="ECO:0007669"/>
    <property type="project" value="UniProtKB-KW"/>
</dbReference>
<dbReference type="Pfam" id="PF13493">
    <property type="entry name" value="DUF4118"/>
    <property type="match status" value="1"/>
</dbReference>
<dbReference type="Gene3D" id="1.10.287.130">
    <property type="match status" value="1"/>
</dbReference>
<dbReference type="SMART" id="SM00388">
    <property type="entry name" value="HisKA"/>
    <property type="match status" value="1"/>
</dbReference>
<protein>
    <recommendedName>
        <fullName evidence="3">histidine kinase</fullName>
        <ecNumber evidence="3">2.7.13.3</ecNumber>
    </recommendedName>
</protein>
<dbReference type="SUPFAM" id="SSF55874">
    <property type="entry name" value="ATPase domain of HSP90 chaperone/DNA topoisomerase II/histidine kinase"/>
    <property type="match status" value="1"/>
</dbReference>
<evidence type="ECO:0000313" key="15">
    <source>
        <dbReference type="EMBL" id="AXC11237.1"/>
    </source>
</evidence>
<dbReference type="PROSITE" id="PS50109">
    <property type="entry name" value="HIS_KIN"/>
    <property type="match status" value="1"/>
</dbReference>
<dbReference type="SMART" id="SM00387">
    <property type="entry name" value="HATPase_c"/>
    <property type="match status" value="1"/>
</dbReference>
<sequence length="468" mass="52179">MCVFTLLGTLTYAGLSFHIDIFIEGFVFLLPVLLISVRWGFREATIASIASVLCLDYLFTEPRYSFYMAARHDWVALCAFETLALAVSGLAAQVKAQAENAQQQRLRFERLYRISKEAFVFDQTQYCGSQLVQITKDVLAADGVSLWDAIALRTVTFGDIDLDHEDLRSWYEDSHDEMCVQGKLWMQRLRVSEKSLGVLCVSAREIDPLTLASVASIAALALERARAFEERSDAEAANRTEQLRSAVLDGLAHAFKTPLTIIQSASSGLLEIRRLDDRQRELVEFIDHEATRLSDLTTRLLTTARLDGARLEVHREQVLLTELVDRCCIDVSSGCADHWLSCDEVSADSQVWADPLLMKLALDQLIDNAAKYSASGSQIRISLRKDGDASIVGVHNDGSFIRPEERQRIFMRYYRAAGSEYKAAGTGIGLSVTKRIVEAHGGSVWVDSDVVCGTTVFFTLPHRPGRPE</sequence>
<reference evidence="15 16" key="1">
    <citation type="journal article" date="2018" name="Front. Microbiol.">
        <title>Hydrolytic Capabilities as a Key to Environmental Success: Chitinolytic and Cellulolytic Acidobacteria From Acidic Sub-arctic Soils and Boreal Peatlands.</title>
        <authorList>
            <person name="Belova S.E."/>
            <person name="Ravin N.V."/>
            <person name="Pankratov T.A."/>
            <person name="Rakitin A.L."/>
            <person name="Ivanova A.A."/>
            <person name="Beletsky A.V."/>
            <person name="Mardanov A.V."/>
            <person name="Sinninghe Damste J.S."/>
            <person name="Dedysh S.N."/>
        </authorList>
    </citation>
    <scope>NUCLEOTIDE SEQUENCE [LARGE SCALE GENOMIC DNA]</scope>
    <source>
        <strain evidence="15 16">SBC82</strain>
    </source>
</reference>
<evidence type="ECO:0000256" key="6">
    <source>
        <dbReference type="ARBA" id="ARBA00022692"/>
    </source>
</evidence>
<keyword evidence="6 13" id="KW-0812">Transmembrane</keyword>
<comment type="catalytic activity">
    <reaction evidence="1">
        <text>ATP + protein L-histidine = ADP + protein N-phospho-L-histidine.</text>
        <dbReference type="EC" id="2.7.13.3"/>
    </reaction>
</comment>
<dbReference type="InterPro" id="IPR052023">
    <property type="entry name" value="Histidine_kinase_KdpD"/>
</dbReference>
<dbReference type="InterPro" id="IPR036097">
    <property type="entry name" value="HisK_dim/P_sf"/>
</dbReference>
<keyword evidence="12 13" id="KW-0472">Membrane</keyword>
<name>A0A2Z5FXP3_9BACT</name>
<dbReference type="Proteomes" id="UP000253606">
    <property type="component" value="Chromosome"/>
</dbReference>
<dbReference type="InterPro" id="IPR005467">
    <property type="entry name" value="His_kinase_dom"/>
</dbReference>
<keyword evidence="15" id="KW-0406">Ion transport</keyword>
<dbReference type="InterPro" id="IPR038318">
    <property type="entry name" value="KdpD_sf"/>
</dbReference>
<evidence type="ECO:0000256" key="2">
    <source>
        <dbReference type="ARBA" id="ARBA00004141"/>
    </source>
</evidence>
<dbReference type="Pfam" id="PF02518">
    <property type="entry name" value="HATPase_c"/>
    <property type="match status" value="1"/>
</dbReference>
<evidence type="ECO:0000256" key="5">
    <source>
        <dbReference type="ARBA" id="ARBA00022679"/>
    </source>
</evidence>
<evidence type="ECO:0000256" key="4">
    <source>
        <dbReference type="ARBA" id="ARBA00022553"/>
    </source>
</evidence>
<dbReference type="Gene3D" id="3.30.565.10">
    <property type="entry name" value="Histidine kinase-like ATPase, C-terminal domain"/>
    <property type="match status" value="1"/>
</dbReference>
<evidence type="ECO:0000256" key="9">
    <source>
        <dbReference type="ARBA" id="ARBA00022840"/>
    </source>
</evidence>
<comment type="subcellular location">
    <subcellularLocation>
        <location evidence="2">Membrane</location>
        <topology evidence="2">Multi-pass membrane protein</topology>
    </subcellularLocation>
</comment>
<evidence type="ECO:0000256" key="11">
    <source>
        <dbReference type="ARBA" id="ARBA00023012"/>
    </source>
</evidence>
<dbReference type="KEGG" id="abas:ACPOL_1899"/>
<keyword evidence="11" id="KW-0902">Two-component regulatory system</keyword>
<evidence type="ECO:0000256" key="3">
    <source>
        <dbReference type="ARBA" id="ARBA00012438"/>
    </source>
</evidence>
<dbReference type="InterPro" id="IPR003661">
    <property type="entry name" value="HisK_dim/P_dom"/>
</dbReference>
<keyword evidence="15" id="KW-0813">Transport</keyword>
<dbReference type="InterPro" id="IPR003594">
    <property type="entry name" value="HATPase_dom"/>
</dbReference>
<evidence type="ECO:0000256" key="1">
    <source>
        <dbReference type="ARBA" id="ARBA00000085"/>
    </source>
</evidence>
<proteinExistence type="predicted"/>
<accession>A0A2Z5FXP3</accession>
<dbReference type="InterPro" id="IPR036890">
    <property type="entry name" value="HATPase_C_sf"/>
</dbReference>
<dbReference type="CDD" id="cd00075">
    <property type="entry name" value="HATPase"/>
    <property type="match status" value="1"/>
</dbReference>
<dbReference type="GO" id="GO:0005886">
    <property type="term" value="C:plasma membrane"/>
    <property type="evidence" value="ECO:0007669"/>
    <property type="project" value="TreeGrafter"/>
</dbReference>
<dbReference type="SUPFAM" id="SSF47384">
    <property type="entry name" value="Homodimeric domain of signal transducing histidine kinase"/>
    <property type="match status" value="1"/>
</dbReference>
<dbReference type="CDD" id="cd00082">
    <property type="entry name" value="HisKA"/>
    <property type="match status" value="1"/>
</dbReference>
<dbReference type="PRINTS" id="PR00344">
    <property type="entry name" value="BCTRLSENSOR"/>
</dbReference>
<dbReference type="GO" id="GO:0000155">
    <property type="term" value="F:phosphorelay sensor kinase activity"/>
    <property type="evidence" value="ECO:0007669"/>
    <property type="project" value="InterPro"/>
</dbReference>
<feature type="domain" description="Histidine kinase" evidence="14">
    <location>
        <begin position="250"/>
        <end position="464"/>
    </location>
</feature>
<keyword evidence="10 13" id="KW-1133">Transmembrane helix</keyword>
<keyword evidence="7" id="KW-0547">Nucleotide-binding</keyword>
<dbReference type="PANTHER" id="PTHR45569">
    <property type="entry name" value="SENSOR PROTEIN KDPD"/>
    <property type="match status" value="1"/>
</dbReference>